<evidence type="ECO:0000313" key="12">
    <source>
        <dbReference type="EMBL" id="QQO07492.1"/>
    </source>
</evidence>
<dbReference type="Proteomes" id="UP000595917">
    <property type="component" value="Chromosome"/>
</dbReference>
<keyword evidence="5 9" id="KW-0418">Kinase</keyword>
<keyword evidence="4 8" id="KW-0547">Nucleotide-binding</keyword>
<evidence type="ECO:0000256" key="2">
    <source>
        <dbReference type="ARBA" id="ARBA00010122"/>
    </source>
</evidence>
<dbReference type="GO" id="GO:0005524">
    <property type="term" value="F:ATP binding"/>
    <property type="evidence" value="ECO:0007669"/>
    <property type="project" value="UniProtKB-KW"/>
</dbReference>
<evidence type="ECO:0000256" key="7">
    <source>
        <dbReference type="ARBA" id="ARBA00047872"/>
    </source>
</evidence>
<dbReference type="NCBIfam" id="TIGR00657">
    <property type="entry name" value="asp_kinases"/>
    <property type="match status" value="1"/>
</dbReference>
<dbReference type="InterPro" id="IPR002912">
    <property type="entry name" value="ACT_dom"/>
</dbReference>
<dbReference type="Pfam" id="PF22468">
    <property type="entry name" value="ACT_9"/>
    <property type="match status" value="1"/>
</dbReference>
<evidence type="ECO:0000256" key="6">
    <source>
        <dbReference type="ARBA" id="ARBA00022840"/>
    </source>
</evidence>
<dbReference type="Gene3D" id="3.40.1160.10">
    <property type="entry name" value="Acetylglutamate kinase-like"/>
    <property type="match status" value="1"/>
</dbReference>
<reference evidence="12" key="1">
    <citation type="submission" date="2021-01" db="EMBL/GenBank/DDBJ databases">
        <title>Description of Breznakiella homolactica.</title>
        <authorList>
            <person name="Song Y."/>
            <person name="Brune A."/>
        </authorList>
    </citation>
    <scope>NUCLEOTIDE SEQUENCE</scope>
    <source>
        <strain evidence="12">RmG30</strain>
    </source>
</reference>
<comment type="pathway">
    <text evidence="10">Amino-acid biosynthesis; L-methionine biosynthesis via de novo pathway; L-homoserine from L-aspartate: step 1/3.</text>
</comment>
<dbReference type="KEGG" id="bhc:JFL75_11030"/>
<comment type="pathway">
    <text evidence="10">Amino-acid biosynthesis; L-threonine biosynthesis; L-threonine from L-aspartate: step 1/5.</text>
</comment>
<dbReference type="PANTHER" id="PTHR21499:SF70">
    <property type="entry name" value="ASPARTOKINASE"/>
    <property type="match status" value="1"/>
</dbReference>
<dbReference type="InterPro" id="IPR036393">
    <property type="entry name" value="AceGlu_kinase-like_sf"/>
</dbReference>
<dbReference type="AlphaFoldDB" id="A0A7T7XJR1"/>
<keyword evidence="13" id="KW-1185">Reference proteome</keyword>
<keyword evidence="6 8" id="KW-0067">ATP-binding</keyword>
<dbReference type="GO" id="GO:0009088">
    <property type="term" value="P:threonine biosynthetic process"/>
    <property type="evidence" value="ECO:0007669"/>
    <property type="project" value="UniProtKB-UniPathway"/>
</dbReference>
<dbReference type="GO" id="GO:0005829">
    <property type="term" value="C:cytosol"/>
    <property type="evidence" value="ECO:0007669"/>
    <property type="project" value="TreeGrafter"/>
</dbReference>
<feature type="binding site" evidence="8">
    <location>
        <position position="126"/>
    </location>
    <ligand>
        <name>substrate</name>
    </ligand>
</feature>
<dbReference type="UniPathway" id="UPA00050">
    <property type="reaction ID" value="UER00461"/>
</dbReference>
<dbReference type="SUPFAM" id="SSF53633">
    <property type="entry name" value="Carbamate kinase-like"/>
    <property type="match status" value="1"/>
</dbReference>
<dbReference type="InterPro" id="IPR005260">
    <property type="entry name" value="Asp_kin_monofn"/>
</dbReference>
<dbReference type="GO" id="GO:0009089">
    <property type="term" value="P:lysine biosynthetic process via diaminopimelate"/>
    <property type="evidence" value="ECO:0007669"/>
    <property type="project" value="UniProtKB-UniPathway"/>
</dbReference>
<dbReference type="InterPro" id="IPR054352">
    <property type="entry name" value="ACT_Aspartokinase"/>
</dbReference>
<feature type="domain" description="ACT" evidence="11">
    <location>
        <begin position="411"/>
        <end position="476"/>
    </location>
</feature>
<sequence length="476" mass="49537">MGKIVVKFGGSNLKTPGDIKRSAAVAGAYRQNLVVVVSAFYGVTDLLTGAIGEALVSLDGIKEAMALIRKRHCGVIEQTIAGRDTAENTAAVIEGRMASLERLLTGIHYIGAVPDFTRDTILSYGERLSAPILTAVLEASGLAAREALPERIGLMTDGRFGNASADMDYSAPRIREALSGDFTFVVPGFYGTTGDGGTAVFGRGGSDYTAAVTARAIGAPSLDLWKDVDGFLSSDPRITGTSRTIPYLSYAEAAELAYFGAKILHPRTVEPLEDTAIPVRVMNVEKFAGEIHPYSIVGPEKGTIAAGADEAAESGSGHRQRIIKSVASSDDVGIIRIEGPGVGSRPGILARATGKLDAAGVNISSVITAQTCINLIFRRGDTEKALAVVKSESISGVVSVEALDDCAMVAAVGSGIRDSVGVGSRILGALADAAVNIILVQAGASPVAVYVIVRREDRERAVTAIHNAMGRIHEGT</sequence>
<evidence type="ECO:0000256" key="9">
    <source>
        <dbReference type="RuleBase" id="RU003448"/>
    </source>
</evidence>
<dbReference type="PANTHER" id="PTHR21499">
    <property type="entry name" value="ASPARTATE KINASE"/>
    <property type="match status" value="1"/>
</dbReference>
<dbReference type="EMBL" id="CP067089">
    <property type="protein sequence ID" value="QQO07492.1"/>
    <property type="molecule type" value="Genomic_DNA"/>
</dbReference>
<dbReference type="PROSITE" id="PS51671">
    <property type="entry name" value="ACT"/>
    <property type="match status" value="1"/>
</dbReference>
<dbReference type="UniPathway" id="UPA00034">
    <property type="reaction ID" value="UER00015"/>
</dbReference>
<evidence type="ECO:0000256" key="1">
    <source>
        <dbReference type="ARBA" id="ARBA00004766"/>
    </source>
</evidence>
<comment type="pathway">
    <text evidence="1 10">Amino-acid biosynthesis; L-lysine biosynthesis via DAP pathway; (S)-tetrahydrodipicolinate from L-aspartate: step 1/4.</text>
</comment>
<dbReference type="Pfam" id="PF00696">
    <property type="entry name" value="AA_kinase"/>
    <property type="match status" value="1"/>
</dbReference>
<evidence type="ECO:0000259" key="11">
    <source>
        <dbReference type="PROSITE" id="PS51671"/>
    </source>
</evidence>
<keyword evidence="10" id="KW-0028">Amino-acid biosynthesis</keyword>
<dbReference type="InterPro" id="IPR045865">
    <property type="entry name" value="ACT-like_dom_sf"/>
</dbReference>
<gene>
    <name evidence="12" type="ORF">JFL75_11030</name>
</gene>
<proteinExistence type="inferred from homology"/>
<dbReference type="PIRSF" id="PIRSF000726">
    <property type="entry name" value="Asp_kin"/>
    <property type="match status" value="1"/>
</dbReference>
<dbReference type="Gene3D" id="3.30.2130.10">
    <property type="entry name" value="VC0802-like"/>
    <property type="match status" value="1"/>
</dbReference>
<dbReference type="GO" id="GO:0004072">
    <property type="term" value="F:aspartate kinase activity"/>
    <property type="evidence" value="ECO:0007669"/>
    <property type="project" value="UniProtKB-EC"/>
</dbReference>
<name>A0A7T7XJR1_9SPIR</name>
<keyword evidence="3 9" id="KW-0808">Transferase</keyword>
<dbReference type="UniPathway" id="UPA00051">
    <property type="reaction ID" value="UER00462"/>
</dbReference>
<evidence type="ECO:0000313" key="13">
    <source>
        <dbReference type="Proteomes" id="UP000595917"/>
    </source>
</evidence>
<feature type="binding site" evidence="8">
    <location>
        <position position="237"/>
    </location>
    <ligand>
        <name>ATP</name>
        <dbReference type="ChEBI" id="CHEBI:30616"/>
    </ligand>
</feature>
<evidence type="ECO:0000256" key="8">
    <source>
        <dbReference type="PIRSR" id="PIRSR000726-1"/>
    </source>
</evidence>
<dbReference type="RefSeq" id="WP_215624797.1">
    <property type="nucleotide sequence ID" value="NZ_CP067089.2"/>
</dbReference>
<evidence type="ECO:0000256" key="5">
    <source>
        <dbReference type="ARBA" id="ARBA00022777"/>
    </source>
</evidence>
<dbReference type="SUPFAM" id="SSF55021">
    <property type="entry name" value="ACT-like"/>
    <property type="match status" value="2"/>
</dbReference>
<evidence type="ECO:0000256" key="10">
    <source>
        <dbReference type="RuleBase" id="RU004249"/>
    </source>
</evidence>
<dbReference type="EC" id="2.7.2.4" evidence="9"/>
<dbReference type="GO" id="GO:0009090">
    <property type="term" value="P:homoserine biosynthetic process"/>
    <property type="evidence" value="ECO:0007669"/>
    <property type="project" value="TreeGrafter"/>
</dbReference>
<comment type="similarity">
    <text evidence="2 9">Belongs to the aspartokinase family.</text>
</comment>
<evidence type="ECO:0000256" key="3">
    <source>
        <dbReference type="ARBA" id="ARBA00022679"/>
    </source>
</evidence>
<protein>
    <recommendedName>
        <fullName evidence="9">Aspartokinase</fullName>
        <ecNumber evidence="9">2.7.2.4</ecNumber>
    </recommendedName>
</protein>
<comment type="catalytic activity">
    <reaction evidence="7 9">
        <text>L-aspartate + ATP = 4-phospho-L-aspartate + ADP</text>
        <dbReference type="Rhea" id="RHEA:23776"/>
        <dbReference type="ChEBI" id="CHEBI:29991"/>
        <dbReference type="ChEBI" id="CHEBI:30616"/>
        <dbReference type="ChEBI" id="CHEBI:57535"/>
        <dbReference type="ChEBI" id="CHEBI:456216"/>
        <dbReference type="EC" id="2.7.2.4"/>
    </reaction>
</comment>
<dbReference type="InterPro" id="IPR001048">
    <property type="entry name" value="Asp/Glu/Uridylate_kinase"/>
</dbReference>
<accession>A0A7T7XJR1</accession>
<dbReference type="InterPro" id="IPR001341">
    <property type="entry name" value="Asp_kinase"/>
</dbReference>
<organism evidence="12 13">
    <name type="scientific">Breznakiella homolactica</name>
    <dbReference type="NCBI Taxonomy" id="2798577"/>
    <lineage>
        <taxon>Bacteria</taxon>
        <taxon>Pseudomonadati</taxon>
        <taxon>Spirochaetota</taxon>
        <taxon>Spirochaetia</taxon>
        <taxon>Spirochaetales</taxon>
        <taxon>Breznakiellaceae</taxon>
        <taxon>Breznakiella</taxon>
    </lineage>
</organism>
<evidence type="ECO:0000256" key="4">
    <source>
        <dbReference type="ARBA" id="ARBA00022741"/>
    </source>
</evidence>
<dbReference type="CDD" id="cd04892">
    <property type="entry name" value="ACT_AK-like_2"/>
    <property type="match status" value="1"/>
</dbReference>